<accession>A0A3N4IAV7</accession>
<keyword evidence="2" id="KW-1185">Reference proteome</keyword>
<reference evidence="1 2" key="1">
    <citation type="journal article" date="2018" name="Nat. Ecol. Evol.">
        <title>Pezizomycetes genomes reveal the molecular basis of ectomycorrhizal truffle lifestyle.</title>
        <authorList>
            <person name="Murat C."/>
            <person name="Payen T."/>
            <person name="Noel B."/>
            <person name="Kuo A."/>
            <person name="Morin E."/>
            <person name="Chen J."/>
            <person name="Kohler A."/>
            <person name="Krizsan K."/>
            <person name="Balestrini R."/>
            <person name="Da Silva C."/>
            <person name="Montanini B."/>
            <person name="Hainaut M."/>
            <person name="Levati E."/>
            <person name="Barry K.W."/>
            <person name="Belfiori B."/>
            <person name="Cichocki N."/>
            <person name="Clum A."/>
            <person name="Dockter R.B."/>
            <person name="Fauchery L."/>
            <person name="Guy J."/>
            <person name="Iotti M."/>
            <person name="Le Tacon F."/>
            <person name="Lindquist E.A."/>
            <person name="Lipzen A."/>
            <person name="Malagnac F."/>
            <person name="Mello A."/>
            <person name="Molinier V."/>
            <person name="Miyauchi S."/>
            <person name="Poulain J."/>
            <person name="Riccioni C."/>
            <person name="Rubini A."/>
            <person name="Sitrit Y."/>
            <person name="Splivallo R."/>
            <person name="Traeger S."/>
            <person name="Wang M."/>
            <person name="Zifcakova L."/>
            <person name="Wipf D."/>
            <person name="Zambonelli A."/>
            <person name="Paolocci F."/>
            <person name="Nowrousian M."/>
            <person name="Ottonello S."/>
            <person name="Baldrian P."/>
            <person name="Spatafora J.W."/>
            <person name="Henrissat B."/>
            <person name="Nagy L.G."/>
            <person name="Aury J.M."/>
            <person name="Wincker P."/>
            <person name="Grigoriev I.V."/>
            <person name="Bonfante P."/>
            <person name="Martin F.M."/>
        </authorList>
    </citation>
    <scope>NUCLEOTIDE SEQUENCE [LARGE SCALE GENOMIC DNA]</scope>
    <source>
        <strain evidence="1 2">RN42</strain>
    </source>
</reference>
<gene>
    <name evidence="1" type="ORF">BJ508DRAFT_74691</name>
</gene>
<dbReference type="Proteomes" id="UP000275078">
    <property type="component" value="Unassembled WGS sequence"/>
</dbReference>
<organism evidence="1 2">
    <name type="scientific">Ascobolus immersus RN42</name>
    <dbReference type="NCBI Taxonomy" id="1160509"/>
    <lineage>
        <taxon>Eukaryota</taxon>
        <taxon>Fungi</taxon>
        <taxon>Dikarya</taxon>
        <taxon>Ascomycota</taxon>
        <taxon>Pezizomycotina</taxon>
        <taxon>Pezizomycetes</taxon>
        <taxon>Pezizales</taxon>
        <taxon>Ascobolaceae</taxon>
        <taxon>Ascobolus</taxon>
    </lineage>
</organism>
<proteinExistence type="predicted"/>
<sequence>MTPTAQGWYYTYIQLHQVPTPTPHWHPLAVHLDDSTLQPRMTPTAQGWYYTYIQLHQVPTPTPHWHPLAVHLDDSTLQPRMTPTAHWYYIQLHHQFPTPTPHWHPVHLDDATLQLRIDPTFKSRSDALPEHISESIRQFISSSSIELSSLHLVRLDPTGTFKSTGTFNSTGRRDAALLEYPSQSDISSRAVQ</sequence>
<name>A0A3N4IAV7_ASCIM</name>
<dbReference type="EMBL" id="ML119666">
    <property type="protein sequence ID" value="RPA83209.1"/>
    <property type="molecule type" value="Genomic_DNA"/>
</dbReference>
<protein>
    <submittedName>
        <fullName evidence="1">Uncharacterized protein</fullName>
    </submittedName>
</protein>
<dbReference type="AlphaFoldDB" id="A0A3N4IAV7"/>
<evidence type="ECO:0000313" key="2">
    <source>
        <dbReference type="Proteomes" id="UP000275078"/>
    </source>
</evidence>
<evidence type="ECO:0000313" key="1">
    <source>
        <dbReference type="EMBL" id="RPA83209.1"/>
    </source>
</evidence>